<keyword evidence="4" id="KW-1185">Reference proteome</keyword>
<reference evidence="3 4" key="1">
    <citation type="submission" date="2018-06" db="EMBL/GenBank/DDBJ databases">
        <title>Genomic Encyclopedia of Archaeal and Bacterial Type Strains, Phase II (KMG-II): from individual species to whole genera.</title>
        <authorList>
            <person name="Goeker M."/>
        </authorList>
    </citation>
    <scope>NUCLEOTIDE SEQUENCE [LARGE SCALE GENOMIC DNA]</scope>
    <source>
        <strain evidence="3 4">DSM 21851</strain>
    </source>
</reference>
<dbReference type="AlphaFoldDB" id="A0A327WTG4"/>
<dbReference type="RefSeq" id="WP_111630445.1">
    <property type="nucleotide sequence ID" value="NZ_QLMC01000005.1"/>
</dbReference>
<name>A0A327WTG4_LARAB</name>
<gene>
    <name evidence="3" type="ORF">LX87_04464</name>
</gene>
<dbReference type="Gene3D" id="2.40.128.490">
    <property type="entry name" value="Uncharacterised protein PF14869, DUF4488"/>
    <property type="match status" value="1"/>
</dbReference>
<proteinExistence type="predicted"/>
<feature type="signal peptide" evidence="2">
    <location>
        <begin position="1"/>
        <end position="18"/>
    </location>
</feature>
<evidence type="ECO:0000313" key="3">
    <source>
        <dbReference type="EMBL" id="RAJ94577.1"/>
    </source>
</evidence>
<dbReference type="EMBL" id="QLMC01000005">
    <property type="protein sequence ID" value="RAJ94577.1"/>
    <property type="molecule type" value="Genomic_DNA"/>
</dbReference>
<protein>
    <recommendedName>
        <fullName evidence="5">Membrane or secreted protein</fullName>
    </recommendedName>
</protein>
<evidence type="ECO:0000313" key="4">
    <source>
        <dbReference type="Proteomes" id="UP000248790"/>
    </source>
</evidence>
<feature type="chain" id="PRO_5016394622" description="Membrane or secreted protein" evidence="2">
    <location>
        <begin position="19"/>
        <end position="238"/>
    </location>
</feature>
<evidence type="ECO:0000256" key="1">
    <source>
        <dbReference type="SAM" id="MobiDB-lite"/>
    </source>
</evidence>
<evidence type="ECO:0000256" key="2">
    <source>
        <dbReference type="SAM" id="SignalP"/>
    </source>
</evidence>
<comment type="caution">
    <text evidence="3">The sequence shown here is derived from an EMBL/GenBank/DDBJ whole genome shotgun (WGS) entry which is preliminary data.</text>
</comment>
<organism evidence="3 4">
    <name type="scientific">Larkinella arboricola</name>
    <dbReference type="NCBI Taxonomy" id="643671"/>
    <lineage>
        <taxon>Bacteria</taxon>
        <taxon>Pseudomonadati</taxon>
        <taxon>Bacteroidota</taxon>
        <taxon>Cytophagia</taxon>
        <taxon>Cytophagales</taxon>
        <taxon>Spirosomataceae</taxon>
        <taxon>Larkinella</taxon>
    </lineage>
</organism>
<sequence>MKLKTLLSLLLTVCIATASRQPVPSLAGAWRQVESGNATVVFVLYDGYMMGAFHENGRFLGTQGGTYQTDGKQLKIKLEFDTEDSARVGTTQTLTIDSFKNNQLVVSSPDGTDTYERIDQPSAQTPLAGLWRITARLGDNGQMSPMQRGARKTIKLLTGNRFQWAAINPETKQFSGTGGGTYTYKDGKYTETIEFFSRDNSRVGRSLTFEAELKGNDWHHRGQSSTGGKVSEVWSREK</sequence>
<feature type="region of interest" description="Disordered" evidence="1">
    <location>
        <begin position="214"/>
        <end position="238"/>
    </location>
</feature>
<dbReference type="Proteomes" id="UP000248790">
    <property type="component" value="Unassembled WGS sequence"/>
</dbReference>
<accession>A0A327WTG4</accession>
<dbReference type="OrthoDB" id="706756at2"/>
<keyword evidence="2" id="KW-0732">Signal</keyword>
<evidence type="ECO:0008006" key="5">
    <source>
        <dbReference type="Google" id="ProtNLM"/>
    </source>
</evidence>